<proteinExistence type="inferred from homology"/>
<keyword evidence="6" id="KW-0653">Protein transport</keyword>
<dbReference type="Pfam" id="PF08506">
    <property type="entry name" value="Cse1"/>
    <property type="match status" value="1"/>
</dbReference>
<dbReference type="FunCoup" id="F0XM92">
    <property type="interactions" value="1078"/>
</dbReference>
<dbReference type="Pfam" id="PF03378">
    <property type="entry name" value="CAS_CSE1"/>
    <property type="match status" value="1"/>
</dbReference>
<dbReference type="GO" id="GO:0005049">
    <property type="term" value="F:nuclear export signal receptor activity"/>
    <property type="evidence" value="ECO:0007669"/>
    <property type="project" value="EnsemblFungi"/>
</dbReference>
<dbReference type="PANTHER" id="PTHR10997:SF8">
    <property type="entry name" value="EXPORTIN-2"/>
    <property type="match status" value="1"/>
</dbReference>
<dbReference type="AlphaFoldDB" id="F0XM92"/>
<dbReference type="InterPro" id="IPR005043">
    <property type="entry name" value="XPO2_C"/>
</dbReference>
<name>F0XM92_GROCL</name>
<dbReference type="GO" id="GO:0046827">
    <property type="term" value="P:positive regulation of protein export from nucleus"/>
    <property type="evidence" value="ECO:0007669"/>
    <property type="project" value="EnsemblFungi"/>
</dbReference>
<dbReference type="PROSITE" id="PS50166">
    <property type="entry name" value="IMPORTIN_B_NT"/>
    <property type="match status" value="1"/>
</dbReference>
<dbReference type="GO" id="GO:0006606">
    <property type="term" value="P:protein import into nucleus"/>
    <property type="evidence" value="ECO:0007669"/>
    <property type="project" value="TreeGrafter"/>
</dbReference>
<evidence type="ECO:0000256" key="2">
    <source>
        <dbReference type="ARBA" id="ARBA00004496"/>
    </source>
</evidence>
<protein>
    <submittedName>
        <fullName evidence="9">Chromosome segregation protein</fullName>
    </submittedName>
</protein>
<dbReference type="GO" id="GO:0034399">
    <property type="term" value="C:nuclear periphery"/>
    <property type="evidence" value="ECO:0007669"/>
    <property type="project" value="EnsemblFungi"/>
</dbReference>
<dbReference type="GO" id="GO:0005635">
    <property type="term" value="C:nuclear envelope"/>
    <property type="evidence" value="ECO:0007669"/>
    <property type="project" value="EnsemblFungi"/>
</dbReference>
<dbReference type="GO" id="GO:0031267">
    <property type="term" value="F:small GTPase binding"/>
    <property type="evidence" value="ECO:0007669"/>
    <property type="project" value="InterPro"/>
</dbReference>
<dbReference type="Gene3D" id="1.25.10.10">
    <property type="entry name" value="Leucine-rich Repeat Variant"/>
    <property type="match status" value="1"/>
</dbReference>
<evidence type="ECO:0000313" key="10">
    <source>
        <dbReference type="Proteomes" id="UP000007796"/>
    </source>
</evidence>
<dbReference type="HOGENOM" id="CLU_009614_0_0_1"/>
<dbReference type="InterPro" id="IPR013713">
    <property type="entry name" value="XPO2_central"/>
</dbReference>
<dbReference type="InterPro" id="IPR011989">
    <property type="entry name" value="ARM-like"/>
</dbReference>
<dbReference type="RefSeq" id="XP_014170657.1">
    <property type="nucleotide sequence ID" value="XM_014315182.1"/>
</dbReference>
<dbReference type="GO" id="GO:0006611">
    <property type="term" value="P:protein export from nucleus"/>
    <property type="evidence" value="ECO:0007669"/>
    <property type="project" value="EnsemblFungi"/>
</dbReference>
<dbReference type="SMART" id="SM00913">
    <property type="entry name" value="IBN_N"/>
    <property type="match status" value="1"/>
</dbReference>
<dbReference type="EMBL" id="GL629794">
    <property type="protein sequence ID" value="EFX01175.1"/>
    <property type="molecule type" value="Genomic_DNA"/>
</dbReference>
<comment type="similarity">
    <text evidence="3">Belongs to the XPO2/CSE1 family.</text>
</comment>
<evidence type="ECO:0000256" key="5">
    <source>
        <dbReference type="ARBA" id="ARBA00022490"/>
    </source>
</evidence>
<evidence type="ECO:0000256" key="1">
    <source>
        <dbReference type="ARBA" id="ARBA00004123"/>
    </source>
</evidence>
<dbReference type="GeneID" id="25979515"/>
<evidence type="ECO:0000256" key="7">
    <source>
        <dbReference type="ARBA" id="ARBA00023242"/>
    </source>
</evidence>
<dbReference type="eggNOG" id="KOG1992">
    <property type="taxonomic scope" value="Eukaryota"/>
</dbReference>
<dbReference type="SUPFAM" id="SSF48371">
    <property type="entry name" value="ARM repeat"/>
    <property type="match status" value="1"/>
</dbReference>
<dbReference type="STRING" id="655863.F0XM92"/>
<dbReference type="OrthoDB" id="3268246at2759"/>
<sequence>MSLQIGNIVQLLDSTIDPQQHRKAEAALRQEEKKPQYCLSLLQIVSSQPLPLKTRLAAALCFKNFIRLNYVDEEGSYKLPQEEVGTIKQELVGLMISSPPNIQTQLGEAISIIADSDFWKRWDTLIDDLVSRLSGSDPKVTNGVLEVAHSIFVRWRPLFRSNELFEEVNHVLSTFGEPFMRMLNVVDQQIDASKDSPEVLKTWFEALSLLMKIFYDLSCQDLPPIIESNLQPITALFQKYLSYSNPALAADDDDDPTVVENVKADVCDALQLYTTKYDDDFGAHTEPFIRSVWDVLSSTGPGKRYDTLVSKALQFLTAVASSPRHAAAFDSEETLGRIVEAVILPNVAIRESDIEMFEDEPIEFIRRDLEGSDTDSRRRAATDFLRKLLEKFEMLVTKVVFRYIDHYLTLGKTDWKAKDTAIYLFLAIAAKGAVTAAQGVKTVNQYVDVVDFFQKNVAQDLLNGSDAEPIAKVDAIKYLHNFRSQLTKEQWQGAFQPLIQNLASTNYVVYTYATIAVERVLFLTNDAGVHLFGRADIEPLAKDLLDHLFGLVERDTAPEKLQENEFLMRCIMRVLIVLKEGTIPIADGVLLHLAKITKTIMLNPSNPRFYYYHFEAIGALVRYCGDSVGTKLEEQLWEPFSFVLREDVTEFVPYVFQILSALLEASRTKALSDHYKTLLPIVLAPTIWETRGNVPACARFLAAILPKVADAIVAENQIEPVLGIFQRLSASKKTEQNSIDILEAVVTSLPPSSLDPFFGTILTLLFTKLQNNPSDSFKIRFARFYHLVSGKGVEAGLGADYFIQHAEALQAGVFTPIYLTIILQTTGQLARPVDRKLGVISYTKTLCDSKAFAERYQKGWGFTCNHLLDLLKNPPQVTGGIGDEVVNEADVDDIGFGVGYTPLNTCKRGPRDDFPEVENVQQWVGTFFKEADKRHNGTIAGFVNSRLQPEAQEALAPYLS</sequence>
<keyword evidence="7" id="KW-0539">Nucleus</keyword>
<evidence type="ECO:0000259" key="8">
    <source>
        <dbReference type="PROSITE" id="PS50166"/>
    </source>
</evidence>
<dbReference type="GO" id="GO:0005829">
    <property type="term" value="C:cytosol"/>
    <property type="evidence" value="ECO:0007669"/>
    <property type="project" value="TreeGrafter"/>
</dbReference>
<keyword evidence="4" id="KW-0813">Transport</keyword>
<keyword evidence="10" id="KW-1185">Reference proteome</keyword>
<dbReference type="Proteomes" id="UP000007796">
    <property type="component" value="Unassembled WGS sequence"/>
</dbReference>
<evidence type="ECO:0000313" key="9">
    <source>
        <dbReference type="EMBL" id="EFX01175.1"/>
    </source>
</evidence>
<reference evidence="9 10" key="1">
    <citation type="journal article" date="2011" name="Proc. Natl. Acad. Sci. U.S.A.">
        <title>Genome and transcriptome analyses of the mountain pine beetle-fungal symbiont Grosmannia clavigera, a lodgepole pine pathogen.</title>
        <authorList>
            <person name="DiGuistini S."/>
            <person name="Wang Y."/>
            <person name="Liao N.Y."/>
            <person name="Taylor G."/>
            <person name="Tanguay P."/>
            <person name="Feau N."/>
            <person name="Henrissat B."/>
            <person name="Chan S.K."/>
            <person name="Hesse-Orce U."/>
            <person name="Alamouti S.M."/>
            <person name="Tsui C.K.M."/>
            <person name="Docking R.T."/>
            <person name="Levasseur A."/>
            <person name="Haridas S."/>
            <person name="Robertson G."/>
            <person name="Birol I."/>
            <person name="Holt R.A."/>
            <person name="Marra M.A."/>
            <person name="Hamelin R.C."/>
            <person name="Hirst M."/>
            <person name="Jones S.J.M."/>
            <person name="Bohlmann J."/>
            <person name="Breuil C."/>
        </authorList>
    </citation>
    <scope>NUCLEOTIDE SEQUENCE [LARGE SCALE GENOMIC DNA]</scope>
    <source>
        <strain evidence="10">kw1407 / UAMH 11150</strain>
    </source>
</reference>
<dbReference type="InterPro" id="IPR016024">
    <property type="entry name" value="ARM-type_fold"/>
</dbReference>
<dbReference type="InParanoid" id="F0XM92"/>
<organism evidence="10">
    <name type="scientific">Grosmannia clavigera (strain kw1407 / UAMH 11150)</name>
    <name type="common">Blue stain fungus</name>
    <name type="synonym">Graphiocladiella clavigera</name>
    <dbReference type="NCBI Taxonomy" id="655863"/>
    <lineage>
        <taxon>Eukaryota</taxon>
        <taxon>Fungi</taxon>
        <taxon>Dikarya</taxon>
        <taxon>Ascomycota</taxon>
        <taxon>Pezizomycotina</taxon>
        <taxon>Sordariomycetes</taxon>
        <taxon>Sordariomycetidae</taxon>
        <taxon>Ophiostomatales</taxon>
        <taxon>Ophiostomataceae</taxon>
        <taxon>Leptographium</taxon>
    </lineage>
</organism>
<accession>F0XM92</accession>
<dbReference type="PANTHER" id="PTHR10997">
    <property type="entry name" value="IMPORTIN-7, 8, 11"/>
    <property type="match status" value="1"/>
</dbReference>
<comment type="subcellular location">
    <subcellularLocation>
        <location evidence="2">Cytoplasm</location>
    </subcellularLocation>
    <subcellularLocation>
        <location evidence="1">Nucleus</location>
    </subcellularLocation>
</comment>
<feature type="domain" description="Importin N-terminal" evidence="8">
    <location>
        <begin position="24"/>
        <end position="97"/>
    </location>
</feature>
<keyword evidence="5" id="KW-0963">Cytoplasm</keyword>
<dbReference type="FunFam" id="1.25.10.10:FF:000057">
    <property type="entry name" value="Exportin-2 isoform 1"/>
    <property type="match status" value="1"/>
</dbReference>
<dbReference type="Pfam" id="PF03810">
    <property type="entry name" value="IBN_N"/>
    <property type="match status" value="1"/>
</dbReference>
<dbReference type="InterPro" id="IPR001494">
    <property type="entry name" value="Importin-beta_N"/>
</dbReference>
<evidence type="ECO:0000256" key="6">
    <source>
        <dbReference type="ARBA" id="ARBA00022927"/>
    </source>
</evidence>
<gene>
    <name evidence="9" type="ORF">CMQ_6117</name>
</gene>
<evidence type="ECO:0000256" key="4">
    <source>
        <dbReference type="ARBA" id="ARBA00022448"/>
    </source>
</evidence>
<dbReference type="GO" id="GO:0032991">
    <property type="term" value="C:protein-containing complex"/>
    <property type="evidence" value="ECO:0007669"/>
    <property type="project" value="EnsemblFungi"/>
</dbReference>
<evidence type="ECO:0000256" key="3">
    <source>
        <dbReference type="ARBA" id="ARBA00008669"/>
    </source>
</evidence>
<dbReference type="GO" id="GO:0061015">
    <property type="term" value="P:snRNA import into nucleus"/>
    <property type="evidence" value="ECO:0007669"/>
    <property type="project" value="EnsemblFungi"/>
</dbReference>